<dbReference type="AlphaFoldDB" id="A0A565CKP6"/>
<dbReference type="Proteomes" id="UP000489600">
    <property type="component" value="Unassembled WGS sequence"/>
</dbReference>
<organism evidence="1 2">
    <name type="scientific">Arabis nemorensis</name>
    <dbReference type="NCBI Taxonomy" id="586526"/>
    <lineage>
        <taxon>Eukaryota</taxon>
        <taxon>Viridiplantae</taxon>
        <taxon>Streptophyta</taxon>
        <taxon>Embryophyta</taxon>
        <taxon>Tracheophyta</taxon>
        <taxon>Spermatophyta</taxon>
        <taxon>Magnoliopsida</taxon>
        <taxon>eudicotyledons</taxon>
        <taxon>Gunneridae</taxon>
        <taxon>Pentapetalae</taxon>
        <taxon>rosids</taxon>
        <taxon>malvids</taxon>
        <taxon>Brassicales</taxon>
        <taxon>Brassicaceae</taxon>
        <taxon>Arabideae</taxon>
        <taxon>Arabis</taxon>
    </lineage>
</organism>
<name>A0A565CKP6_9BRAS</name>
<dbReference type="EMBL" id="CABITT030000008">
    <property type="protein sequence ID" value="VVB14308.1"/>
    <property type="molecule type" value="Genomic_DNA"/>
</dbReference>
<evidence type="ECO:0000313" key="1">
    <source>
        <dbReference type="EMBL" id="VVB14308.1"/>
    </source>
</evidence>
<accession>A0A565CKP6</accession>
<gene>
    <name evidence="1" type="ORF">ANE_LOCUS24752</name>
</gene>
<comment type="caution">
    <text evidence="1">The sequence shown here is derived from an EMBL/GenBank/DDBJ whole genome shotgun (WGS) entry which is preliminary data.</text>
</comment>
<protein>
    <submittedName>
        <fullName evidence="1">Uncharacterized protein</fullName>
    </submittedName>
</protein>
<evidence type="ECO:0000313" key="2">
    <source>
        <dbReference type="Proteomes" id="UP000489600"/>
    </source>
</evidence>
<sequence length="153" mass="15905">MEILGMLDPHVVTLSFSIGCHIESVCLCPLPKSAGVNVYVSTLDVEASVSSIETPVHSSIPALNSNVGSGSVSTFVPNVEAVSDTVMASIDSTIVETASAQDSIILRQPSAVNLSTTTQLPPSTTVIEAVPICETPHPQSIPLVKEDVVVIEP</sequence>
<keyword evidence="2" id="KW-1185">Reference proteome</keyword>
<proteinExistence type="predicted"/>
<reference evidence="1" key="1">
    <citation type="submission" date="2019-07" db="EMBL/GenBank/DDBJ databases">
        <authorList>
            <person name="Dittberner H."/>
        </authorList>
    </citation>
    <scope>NUCLEOTIDE SEQUENCE [LARGE SCALE GENOMIC DNA]</scope>
</reference>